<reference evidence="2 3" key="1">
    <citation type="journal article" date="2018" name="Environ. Microbiol.">
        <title>Novel energy conservation strategies and behaviour of Pelotomaculum schinkii driving syntrophic propionate catabolism.</title>
        <authorList>
            <person name="Hidalgo-Ahumada C.A.P."/>
            <person name="Nobu M.K."/>
            <person name="Narihiro T."/>
            <person name="Tamaki H."/>
            <person name="Liu W.T."/>
            <person name="Kamagata Y."/>
            <person name="Stams A.J.M."/>
            <person name="Imachi H."/>
            <person name="Sousa D.Z."/>
        </authorList>
    </citation>
    <scope>NUCLEOTIDE SEQUENCE [LARGE SCALE GENOMIC DNA]</scope>
    <source>
        <strain evidence="2 3">HH</strain>
    </source>
</reference>
<keyword evidence="2" id="KW-0689">Ribosomal protein</keyword>
<dbReference type="AlphaFoldDB" id="A0A4Y7RCJ8"/>
<comment type="caution">
    <text evidence="2">The sequence shown here is derived from an EMBL/GenBank/DDBJ whole genome shotgun (WGS) entry which is preliminary data.</text>
</comment>
<proteinExistence type="predicted"/>
<feature type="domain" description="Ribosomal protein eL8/eL30/eS12/Gadd45" evidence="1">
    <location>
        <begin position="2"/>
        <end position="89"/>
    </location>
</feature>
<evidence type="ECO:0000313" key="2">
    <source>
        <dbReference type="EMBL" id="TEB06745.1"/>
    </source>
</evidence>
<name>A0A4Y7RCJ8_9FIRM</name>
<gene>
    <name evidence="2" type="primary">rplGA</name>
    <name evidence="2" type="ORF">Psch_00277</name>
</gene>
<dbReference type="Proteomes" id="UP000298324">
    <property type="component" value="Unassembled WGS sequence"/>
</dbReference>
<dbReference type="EMBL" id="QFGA01000001">
    <property type="protein sequence ID" value="TEB06745.1"/>
    <property type="molecule type" value="Genomic_DNA"/>
</dbReference>
<dbReference type="RefSeq" id="WP_134217615.1">
    <property type="nucleotide sequence ID" value="NZ_QFGA01000001.1"/>
</dbReference>
<dbReference type="GO" id="GO:0005840">
    <property type="term" value="C:ribosome"/>
    <property type="evidence" value="ECO:0007669"/>
    <property type="project" value="UniProtKB-KW"/>
</dbReference>
<organism evidence="2 3">
    <name type="scientific">Pelotomaculum schinkii</name>
    <dbReference type="NCBI Taxonomy" id="78350"/>
    <lineage>
        <taxon>Bacteria</taxon>
        <taxon>Bacillati</taxon>
        <taxon>Bacillota</taxon>
        <taxon>Clostridia</taxon>
        <taxon>Eubacteriales</taxon>
        <taxon>Desulfotomaculaceae</taxon>
        <taxon>Pelotomaculum</taxon>
    </lineage>
</organism>
<keyword evidence="2" id="KW-0687">Ribonucleoprotein</keyword>
<sequence>MTVERLISLGQRAGKLASGAFAVKSNLNRGKARLLLIANDTATQSFQELSGLAAARGVPVLYYGSKDDLGRLIGKSPRTALAITDEHMAKGILEAFERGEANRTEQKTWR</sequence>
<accession>A0A4Y7RCJ8</accession>
<protein>
    <submittedName>
        <fullName evidence="2">Putative ribosomal protein YlxQ</fullName>
    </submittedName>
</protein>
<dbReference type="Gene3D" id="3.30.1330.30">
    <property type="match status" value="1"/>
</dbReference>
<evidence type="ECO:0000259" key="1">
    <source>
        <dbReference type="Pfam" id="PF01248"/>
    </source>
</evidence>
<evidence type="ECO:0000313" key="3">
    <source>
        <dbReference type="Proteomes" id="UP000298324"/>
    </source>
</evidence>
<dbReference type="SUPFAM" id="SSF55315">
    <property type="entry name" value="L30e-like"/>
    <property type="match status" value="1"/>
</dbReference>
<dbReference type="Pfam" id="PF01248">
    <property type="entry name" value="Ribosomal_L7Ae"/>
    <property type="match status" value="1"/>
</dbReference>
<dbReference type="InterPro" id="IPR029064">
    <property type="entry name" value="Ribosomal_eL30-like_sf"/>
</dbReference>
<dbReference type="InterPro" id="IPR004038">
    <property type="entry name" value="Ribosomal_eL8/eL30/eS12/Gad45"/>
</dbReference>
<keyword evidence="3" id="KW-1185">Reference proteome</keyword>